<dbReference type="EMBL" id="AP018448">
    <property type="protein sequence ID" value="BBC29048.1"/>
    <property type="molecule type" value="Genomic_DNA"/>
</dbReference>
<comment type="similarity">
    <text evidence="1 2">Belongs to the cytochrome P450 family.</text>
</comment>
<proteinExistence type="inferred from homology"/>
<dbReference type="SUPFAM" id="SSF48264">
    <property type="entry name" value="Cytochrome P450"/>
    <property type="match status" value="1"/>
</dbReference>
<dbReference type="PRINTS" id="PR00359">
    <property type="entry name" value="BP450"/>
</dbReference>
<dbReference type="PANTHER" id="PTHR46696">
    <property type="entry name" value="P450, PUTATIVE (EUROFUNG)-RELATED"/>
    <property type="match status" value="1"/>
</dbReference>
<evidence type="ECO:0000256" key="1">
    <source>
        <dbReference type="ARBA" id="ARBA00010617"/>
    </source>
</evidence>
<evidence type="ECO:0000313" key="3">
    <source>
        <dbReference type="EMBL" id="BBC29048.1"/>
    </source>
</evidence>
<keyword evidence="2" id="KW-0560">Oxidoreductase</keyword>
<dbReference type="InterPro" id="IPR017972">
    <property type="entry name" value="Cyt_P450_CS"/>
</dbReference>
<dbReference type="PROSITE" id="PS00086">
    <property type="entry name" value="CYTOCHROME_P450"/>
    <property type="match status" value="1"/>
</dbReference>
<sequence>MSTDTIAPAIPDLSDPATFASGVPHQTFDAVRQLPGLYWQPAKAGTLNGGFWCVTRHADIVEIERNPEVFSSQWGPFFPTLPAPHPEFSHNIMYNDPPEHSRLRRAAARSFGPRVIANFDTWVREIVVEVLEDITVHGEVNWVGDVAAIVPSRVIARVIGVPHRDRQRIVDWTLTIFDAAEQPNGGESILALLPDVHAYLEQLRMDKLRDPQDDFATVLAQCAERGEISQPEYLHYLTLLLIAGFETTHTVIAQSMRLVLDDPQIADAADRAVAADNLGGLVDEFLRYVTPAMNMARTVTRDVDFHGTRMRKGDLVQMFFTAANRDPAVFADPHRFDPLRTSNEHMAFGNGPHHCIGKNLAKLELKILFEEMHRRGIAIALNGEPRRGWSTFINKLLSLPVTVTTTGRQEARP</sequence>
<keyword evidence="4" id="KW-1185">Reference proteome</keyword>
<keyword evidence="2" id="KW-0479">Metal-binding</keyword>
<evidence type="ECO:0000313" key="4">
    <source>
        <dbReference type="Proteomes" id="UP001321542"/>
    </source>
</evidence>
<keyword evidence="2" id="KW-0503">Monooxygenase</keyword>
<dbReference type="Proteomes" id="UP001321542">
    <property type="component" value="Chromosome"/>
</dbReference>
<name>A0ABN5V6Y5_9ACTN</name>
<dbReference type="RefSeq" id="WP_286247017.1">
    <property type="nucleotide sequence ID" value="NZ_AP018448.1"/>
</dbReference>
<keyword evidence="2" id="KW-0408">Iron</keyword>
<dbReference type="PANTHER" id="PTHR46696:SF1">
    <property type="entry name" value="CYTOCHROME P450 YJIB-RELATED"/>
    <property type="match status" value="1"/>
</dbReference>
<dbReference type="Pfam" id="PF00067">
    <property type="entry name" value="p450"/>
    <property type="match status" value="1"/>
</dbReference>
<accession>A0ABN5V6Y5</accession>
<protein>
    <recommendedName>
        <fullName evidence="5">Cytochrome P450</fullName>
    </recommendedName>
</protein>
<keyword evidence="2" id="KW-0349">Heme</keyword>
<dbReference type="InterPro" id="IPR002397">
    <property type="entry name" value="Cyt_P450_B"/>
</dbReference>
<organism evidence="3 4">
    <name type="scientific">Streptomyces graminofaciens</name>
    <dbReference type="NCBI Taxonomy" id="68212"/>
    <lineage>
        <taxon>Bacteria</taxon>
        <taxon>Bacillati</taxon>
        <taxon>Actinomycetota</taxon>
        <taxon>Actinomycetes</taxon>
        <taxon>Kitasatosporales</taxon>
        <taxon>Streptomycetaceae</taxon>
        <taxon>Streptomyces</taxon>
    </lineage>
</organism>
<gene>
    <name evidence="3" type="ORF">SGFS_003390</name>
</gene>
<dbReference type="PRINTS" id="PR00385">
    <property type="entry name" value="P450"/>
</dbReference>
<dbReference type="InterPro" id="IPR001128">
    <property type="entry name" value="Cyt_P450"/>
</dbReference>
<dbReference type="Gene3D" id="1.10.630.10">
    <property type="entry name" value="Cytochrome P450"/>
    <property type="match status" value="1"/>
</dbReference>
<dbReference type="InterPro" id="IPR036396">
    <property type="entry name" value="Cyt_P450_sf"/>
</dbReference>
<reference evidence="3 4" key="2">
    <citation type="journal article" date="2023" name="ChemBioChem">
        <title>Acyltransferase Domain Exchange between Two Independent Type I Polyketide Synthases in the Same Producer Strain of Macrolide Antibiotics.</title>
        <authorList>
            <person name="Kudo F."/>
            <person name="Kishikawa K."/>
            <person name="Tsuboi K."/>
            <person name="Kido T."/>
            <person name="Usui T."/>
            <person name="Hashimoto J."/>
            <person name="Shin-Ya K."/>
            <person name="Miyanaga A."/>
            <person name="Eguchi T."/>
        </authorList>
    </citation>
    <scope>NUCLEOTIDE SEQUENCE [LARGE SCALE GENOMIC DNA]</scope>
    <source>
        <strain evidence="3 4">A-8890</strain>
    </source>
</reference>
<evidence type="ECO:0008006" key="5">
    <source>
        <dbReference type="Google" id="ProtNLM"/>
    </source>
</evidence>
<evidence type="ECO:0000256" key="2">
    <source>
        <dbReference type="RuleBase" id="RU000461"/>
    </source>
</evidence>
<reference evidence="3 4" key="1">
    <citation type="journal article" date="2010" name="ChemBioChem">
        <title>Cloning and characterization of the biosynthetic gene cluster of 16-membered macrolide antibiotic FD-891: involvement of a dual functional cytochrome P450 monooxygenase catalyzing epoxidation and hydroxylation.</title>
        <authorList>
            <person name="Kudo F."/>
            <person name="Motegi A."/>
            <person name="Mizoue K."/>
            <person name="Eguchi T."/>
        </authorList>
    </citation>
    <scope>NUCLEOTIDE SEQUENCE [LARGE SCALE GENOMIC DNA]</scope>
    <source>
        <strain evidence="3 4">A-8890</strain>
    </source>
</reference>